<comment type="caution">
    <text evidence="4">The sequence shown here is derived from an EMBL/GenBank/DDBJ whole genome shotgun (WGS) entry which is preliminary data.</text>
</comment>
<evidence type="ECO:0000259" key="3">
    <source>
        <dbReference type="PROSITE" id="PS50110"/>
    </source>
</evidence>
<dbReference type="GO" id="GO:0000160">
    <property type="term" value="P:phosphorelay signal transduction system"/>
    <property type="evidence" value="ECO:0007669"/>
    <property type="project" value="InterPro"/>
</dbReference>
<evidence type="ECO:0000256" key="2">
    <source>
        <dbReference type="SAM" id="MobiDB-lite"/>
    </source>
</evidence>
<dbReference type="RefSeq" id="WP_210682185.1">
    <property type="nucleotide sequence ID" value="NZ_JAGMWN010000005.1"/>
</dbReference>
<organism evidence="4 5">
    <name type="scientific">Marivibrio halodurans</name>
    <dbReference type="NCBI Taxonomy" id="2039722"/>
    <lineage>
        <taxon>Bacteria</taxon>
        <taxon>Pseudomonadati</taxon>
        <taxon>Pseudomonadota</taxon>
        <taxon>Alphaproteobacteria</taxon>
        <taxon>Rhodospirillales</taxon>
        <taxon>Rhodospirillaceae</taxon>
        <taxon>Marivibrio</taxon>
    </lineage>
</organism>
<keyword evidence="5" id="KW-1185">Reference proteome</keyword>
<feature type="domain" description="Response regulatory" evidence="3">
    <location>
        <begin position="9"/>
        <end position="128"/>
    </location>
</feature>
<feature type="region of interest" description="Disordered" evidence="2">
    <location>
        <begin position="146"/>
        <end position="177"/>
    </location>
</feature>
<dbReference type="AlphaFoldDB" id="A0A8J7S0E1"/>
<feature type="modified residue" description="4-aspartylphosphate" evidence="1">
    <location>
        <position position="59"/>
    </location>
</feature>
<evidence type="ECO:0000256" key="1">
    <source>
        <dbReference type="PROSITE-ProRule" id="PRU00169"/>
    </source>
</evidence>
<dbReference type="SMART" id="SM00448">
    <property type="entry name" value="REC"/>
    <property type="match status" value="1"/>
</dbReference>
<evidence type="ECO:0000313" key="5">
    <source>
        <dbReference type="Proteomes" id="UP000672602"/>
    </source>
</evidence>
<accession>A0A8J7S0E1</accession>
<evidence type="ECO:0000313" key="4">
    <source>
        <dbReference type="EMBL" id="MBP5857590.1"/>
    </source>
</evidence>
<proteinExistence type="predicted"/>
<dbReference type="Gene3D" id="3.40.50.2300">
    <property type="match status" value="1"/>
</dbReference>
<name>A0A8J7S0E1_9PROT</name>
<dbReference type="Pfam" id="PF00072">
    <property type="entry name" value="Response_reg"/>
    <property type="match status" value="1"/>
</dbReference>
<dbReference type="InterPro" id="IPR011006">
    <property type="entry name" value="CheY-like_superfamily"/>
</dbReference>
<dbReference type="CDD" id="cd00156">
    <property type="entry name" value="REC"/>
    <property type="match status" value="1"/>
</dbReference>
<dbReference type="Proteomes" id="UP000672602">
    <property type="component" value="Unassembled WGS sequence"/>
</dbReference>
<protein>
    <submittedName>
        <fullName evidence="4">Response regulator</fullName>
    </submittedName>
</protein>
<dbReference type="PANTHER" id="PTHR43228:SF1">
    <property type="entry name" value="TWO-COMPONENT RESPONSE REGULATOR ARR22"/>
    <property type="match status" value="1"/>
</dbReference>
<dbReference type="EMBL" id="JAGMWN010000005">
    <property type="protein sequence ID" value="MBP5857590.1"/>
    <property type="molecule type" value="Genomic_DNA"/>
</dbReference>
<dbReference type="PANTHER" id="PTHR43228">
    <property type="entry name" value="TWO-COMPONENT RESPONSE REGULATOR"/>
    <property type="match status" value="1"/>
</dbReference>
<gene>
    <name evidence="4" type="ORF">KAJ83_11260</name>
</gene>
<reference evidence="4" key="1">
    <citation type="submission" date="2021-04" db="EMBL/GenBank/DDBJ databases">
        <authorList>
            <person name="Zhang D.-C."/>
        </authorList>
    </citation>
    <scope>NUCLEOTIDE SEQUENCE</scope>
    <source>
        <strain evidence="4">CGMCC 1.15697</strain>
    </source>
</reference>
<dbReference type="PROSITE" id="PS50110">
    <property type="entry name" value="RESPONSE_REGULATORY"/>
    <property type="match status" value="1"/>
</dbReference>
<keyword evidence="1" id="KW-0597">Phosphoprotein</keyword>
<dbReference type="SUPFAM" id="SSF52172">
    <property type="entry name" value="CheY-like"/>
    <property type="match status" value="1"/>
</dbReference>
<dbReference type="InterPro" id="IPR001789">
    <property type="entry name" value="Sig_transdc_resp-reg_receiver"/>
</dbReference>
<sequence>MAYDLGKLGFLVVEDNVPMRHLVRQMLQAFGVKRIADASEGHGAFRVLESADFDIALVDYLMAPMDGVTFTRLLRTERTSPNPYLPVIMMTGYTERERVIEARDAGVTELISKPLSARGLYHHITAVIEYPRPYVRAPGFFGPDRRRRQMSFAGPERRRGTPIKGARYPGRPDYLDV</sequence>
<dbReference type="InterPro" id="IPR052048">
    <property type="entry name" value="ST_Response_Regulator"/>
</dbReference>